<evidence type="ECO:0000256" key="9">
    <source>
        <dbReference type="ARBA" id="ARBA00023242"/>
    </source>
</evidence>
<dbReference type="InterPro" id="IPR048540">
    <property type="entry name" value="Rrn7_cyclin_N"/>
</dbReference>
<keyword evidence="5" id="KW-0862">Zinc</keyword>
<dbReference type="Pfam" id="PF20645">
    <property type="entry name" value="Rrn7_cyclin_C"/>
    <property type="match status" value="1"/>
</dbReference>
<evidence type="ECO:0000256" key="2">
    <source>
        <dbReference type="ARBA" id="ARBA00006899"/>
    </source>
</evidence>
<sequence>MPTFKNHPCPICGTIKYKRSSDSGFVCKYGHQMVGYREEAADEDAMMGVRSTTRKKTLASDNFTGRLYGAELEDALKRLFQYCLQIMSRSFVQELGFPVEFEYVVRELWILYLNDSKMTLNNAHVVNRNNNTGRSTNDLFMAHEEEEPEDLLREPLSDSDDDDDDPSKVAFDDNSSRNEINDVSATGIKSTKRKTVVEWPRLRFRHLLMFCYLGCMYLGWPVTLGDIRRWCATFRLPYLHILKDLSDDTLEAVDLRYMINILQLPPTSTMQYDTILFTKAFTFRTTLLLPEPNAPLLIYRYCTQMFLPVEMYFCARTMYEEYRFSHHAIREEVHHSYHNFDHDIMVIVLLLTKLCYGLDDVEDIDPVYHDAILPPHYRNTKMIDSPDIELDLIIDYLKNSLPESKFRKNEKKSLVRRHILKMQTSLGGGSTGTTHRSSWSNDLLMDTSKLASTIHEEKGNRSDEDRTKTKTIGDMYLILEKQFIAKGKSKYPHEQELVLLLASRILGCNTQLLQSRLVKYENYLKKLK</sequence>
<feature type="domain" description="Rrn7/TAF1B N-terminal cyclin" evidence="11">
    <location>
        <begin position="80"/>
        <end position="245"/>
    </location>
</feature>
<evidence type="ECO:0000259" key="12">
    <source>
        <dbReference type="Pfam" id="PF20645"/>
    </source>
</evidence>
<evidence type="ECO:0000313" key="13">
    <source>
        <dbReference type="EMBL" id="ORZ12670.1"/>
    </source>
</evidence>
<comment type="caution">
    <text evidence="13">The sequence shown here is derived from an EMBL/GenBank/DDBJ whole genome shotgun (WGS) entry which is preliminary data.</text>
</comment>
<dbReference type="EMBL" id="MCGE01000018">
    <property type="protein sequence ID" value="ORZ12670.1"/>
    <property type="molecule type" value="Genomic_DNA"/>
</dbReference>
<keyword evidence="7" id="KW-0238">DNA-binding</keyword>
<dbReference type="InterPro" id="IPR048538">
    <property type="entry name" value="Rrn7_cyclin_C"/>
</dbReference>
<evidence type="ECO:0000256" key="4">
    <source>
        <dbReference type="ARBA" id="ARBA00022771"/>
    </source>
</evidence>
<organism evidence="13 14">
    <name type="scientific">Absidia repens</name>
    <dbReference type="NCBI Taxonomy" id="90262"/>
    <lineage>
        <taxon>Eukaryota</taxon>
        <taxon>Fungi</taxon>
        <taxon>Fungi incertae sedis</taxon>
        <taxon>Mucoromycota</taxon>
        <taxon>Mucoromycotina</taxon>
        <taxon>Mucoromycetes</taxon>
        <taxon>Mucorales</taxon>
        <taxon>Cunninghamellaceae</taxon>
        <taxon>Absidia</taxon>
    </lineage>
</organism>
<keyword evidence="8" id="KW-0804">Transcription</keyword>
<evidence type="ECO:0000313" key="14">
    <source>
        <dbReference type="Proteomes" id="UP000193560"/>
    </source>
</evidence>
<feature type="region of interest" description="Disordered" evidence="10">
    <location>
        <begin position="148"/>
        <end position="184"/>
    </location>
</feature>
<evidence type="ECO:0000256" key="5">
    <source>
        <dbReference type="ARBA" id="ARBA00022833"/>
    </source>
</evidence>
<keyword evidence="6" id="KW-0805">Transcription regulation</keyword>
<dbReference type="Pfam" id="PF20644">
    <property type="entry name" value="Rrn7_cyclin_N"/>
    <property type="match status" value="1"/>
</dbReference>
<dbReference type="InterPro" id="IPR033599">
    <property type="entry name" value="TAF1B/Rrn7"/>
</dbReference>
<evidence type="ECO:0000256" key="10">
    <source>
        <dbReference type="SAM" id="MobiDB-lite"/>
    </source>
</evidence>
<dbReference type="GO" id="GO:0008270">
    <property type="term" value="F:zinc ion binding"/>
    <property type="evidence" value="ECO:0007669"/>
    <property type="project" value="UniProtKB-KW"/>
</dbReference>
<comment type="similarity">
    <text evidence="2">Belongs to the RRN7/TAF1B family.</text>
</comment>
<accession>A0A1X2IA90</accession>
<dbReference type="Proteomes" id="UP000193560">
    <property type="component" value="Unassembled WGS sequence"/>
</dbReference>
<evidence type="ECO:0000256" key="3">
    <source>
        <dbReference type="ARBA" id="ARBA00022723"/>
    </source>
</evidence>
<feature type="compositionally biased region" description="Basic and acidic residues" evidence="10">
    <location>
        <begin position="166"/>
        <end position="180"/>
    </location>
</feature>
<name>A0A1X2IA90_9FUNG</name>
<keyword evidence="3" id="KW-0479">Metal-binding</keyword>
<dbReference type="PANTHER" id="PTHR31576">
    <property type="entry name" value="TATA BOX-BINDING PROTEIN-ASSOCIATED FACTOR RNA POLYMERASE I SUBUNIT B"/>
    <property type="match status" value="1"/>
</dbReference>
<dbReference type="AlphaFoldDB" id="A0A1X2IA90"/>
<keyword evidence="9" id="KW-0539">Nucleus</keyword>
<evidence type="ECO:0000259" key="11">
    <source>
        <dbReference type="Pfam" id="PF20644"/>
    </source>
</evidence>
<proteinExistence type="inferred from homology"/>
<dbReference type="STRING" id="90262.A0A1X2IA90"/>
<keyword evidence="14" id="KW-1185">Reference proteome</keyword>
<gene>
    <name evidence="13" type="ORF">BCR42DRAFT_419736</name>
</gene>
<dbReference type="OrthoDB" id="428577at2759"/>
<evidence type="ECO:0000256" key="8">
    <source>
        <dbReference type="ARBA" id="ARBA00023163"/>
    </source>
</evidence>
<evidence type="ECO:0000256" key="1">
    <source>
        <dbReference type="ARBA" id="ARBA00004604"/>
    </source>
</evidence>
<dbReference type="GO" id="GO:0042790">
    <property type="term" value="P:nucleolar large rRNA transcription by RNA polymerase I"/>
    <property type="evidence" value="ECO:0007669"/>
    <property type="project" value="TreeGrafter"/>
</dbReference>
<evidence type="ECO:0000256" key="6">
    <source>
        <dbReference type="ARBA" id="ARBA00023015"/>
    </source>
</evidence>
<dbReference type="GO" id="GO:0001164">
    <property type="term" value="F:RNA polymerase I core promoter sequence-specific DNA binding"/>
    <property type="evidence" value="ECO:0007669"/>
    <property type="project" value="InterPro"/>
</dbReference>
<feature type="domain" description="Rrn7/TAF1B C-terminal cyclin" evidence="12">
    <location>
        <begin position="284"/>
        <end position="376"/>
    </location>
</feature>
<protein>
    <recommendedName>
        <fullName evidence="15">RRN7-type domain-containing protein</fullName>
    </recommendedName>
</protein>
<dbReference type="GO" id="GO:0070860">
    <property type="term" value="C:RNA polymerase I core factor complex"/>
    <property type="evidence" value="ECO:0007669"/>
    <property type="project" value="InterPro"/>
</dbReference>
<evidence type="ECO:0000256" key="7">
    <source>
        <dbReference type="ARBA" id="ARBA00023125"/>
    </source>
</evidence>
<comment type="subcellular location">
    <subcellularLocation>
        <location evidence="1">Nucleus</location>
        <location evidence="1">Nucleolus</location>
    </subcellularLocation>
</comment>
<dbReference type="PANTHER" id="PTHR31576:SF2">
    <property type="entry name" value="TATA BOX-BINDING PROTEIN-ASSOCIATED FACTOR RNA POLYMERASE I SUBUNIT B"/>
    <property type="match status" value="1"/>
</dbReference>
<evidence type="ECO:0008006" key="15">
    <source>
        <dbReference type="Google" id="ProtNLM"/>
    </source>
</evidence>
<reference evidence="13 14" key="1">
    <citation type="submission" date="2016-07" db="EMBL/GenBank/DDBJ databases">
        <title>Pervasive Adenine N6-methylation of Active Genes in Fungi.</title>
        <authorList>
            <consortium name="DOE Joint Genome Institute"/>
            <person name="Mondo S.J."/>
            <person name="Dannebaum R.O."/>
            <person name="Kuo R.C."/>
            <person name="Labutti K."/>
            <person name="Haridas S."/>
            <person name="Kuo A."/>
            <person name="Salamov A."/>
            <person name="Ahrendt S.R."/>
            <person name="Lipzen A."/>
            <person name="Sullivan W."/>
            <person name="Andreopoulos W.B."/>
            <person name="Clum A."/>
            <person name="Lindquist E."/>
            <person name="Daum C."/>
            <person name="Ramamoorthy G.K."/>
            <person name="Gryganskyi A."/>
            <person name="Culley D."/>
            <person name="Magnuson J.K."/>
            <person name="James T.Y."/>
            <person name="O'Malley M.A."/>
            <person name="Stajich J.E."/>
            <person name="Spatafora J.W."/>
            <person name="Visel A."/>
            <person name="Grigoriev I.V."/>
        </authorList>
    </citation>
    <scope>NUCLEOTIDE SEQUENCE [LARGE SCALE GENOMIC DNA]</scope>
    <source>
        <strain evidence="13 14">NRRL 1336</strain>
    </source>
</reference>
<keyword evidence="4" id="KW-0863">Zinc-finger</keyword>